<dbReference type="PROSITE" id="PS00455">
    <property type="entry name" value="AMP_BINDING"/>
    <property type="match status" value="1"/>
</dbReference>
<dbReference type="InterPro" id="IPR020845">
    <property type="entry name" value="AMP-binding_CS"/>
</dbReference>
<dbReference type="GO" id="GO:0006631">
    <property type="term" value="P:fatty acid metabolic process"/>
    <property type="evidence" value="ECO:0007669"/>
    <property type="project" value="TreeGrafter"/>
</dbReference>
<dbReference type="CDD" id="cd04433">
    <property type="entry name" value="AFD_class_I"/>
    <property type="match status" value="1"/>
</dbReference>
<protein>
    <submittedName>
        <fullName evidence="7">AMP-binding enzyme C-terminal domain-containing protein</fullName>
    </submittedName>
</protein>
<evidence type="ECO:0000313" key="7">
    <source>
        <dbReference type="EMBL" id="VFK06087.1"/>
    </source>
</evidence>
<dbReference type="PANTHER" id="PTHR43201:SF5">
    <property type="entry name" value="MEDIUM-CHAIN ACYL-COA LIGASE ACSF2, MITOCHONDRIAL"/>
    <property type="match status" value="1"/>
</dbReference>
<evidence type="ECO:0000256" key="1">
    <source>
        <dbReference type="ARBA" id="ARBA00006432"/>
    </source>
</evidence>
<dbReference type="GO" id="GO:0031956">
    <property type="term" value="F:medium-chain fatty acid-CoA ligase activity"/>
    <property type="evidence" value="ECO:0007669"/>
    <property type="project" value="TreeGrafter"/>
</dbReference>
<gene>
    <name evidence="5" type="ORF">BECKFM1743A_GA0114220_106051</name>
    <name evidence="7" type="ORF">BECKFM1743B_GA0114221_100107</name>
    <name evidence="6" type="ORF">BECKFM1743C_GA0114222_106671</name>
</gene>
<dbReference type="Gene3D" id="3.40.50.12780">
    <property type="entry name" value="N-terminal domain of ligase-like"/>
    <property type="match status" value="1"/>
</dbReference>
<dbReference type="Pfam" id="PF13193">
    <property type="entry name" value="AMP-binding_C"/>
    <property type="match status" value="1"/>
</dbReference>
<reference evidence="7" key="1">
    <citation type="submission" date="2019-02" db="EMBL/GenBank/DDBJ databases">
        <authorList>
            <person name="Gruber-Vodicka R. H."/>
            <person name="Seah K. B. B."/>
        </authorList>
    </citation>
    <scope>NUCLEOTIDE SEQUENCE</scope>
    <source>
        <strain evidence="5">BECK_BZ163</strain>
        <strain evidence="7">BECK_BZ164</strain>
        <strain evidence="6">BECK_BZ165</strain>
    </source>
</reference>
<comment type="similarity">
    <text evidence="1">Belongs to the ATP-dependent AMP-binding enzyme family.</text>
</comment>
<dbReference type="EMBL" id="CAADFL010000010">
    <property type="protein sequence ID" value="VFK06087.1"/>
    <property type="molecule type" value="Genomic_DNA"/>
</dbReference>
<dbReference type="InterPro" id="IPR042099">
    <property type="entry name" value="ANL_N_sf"/>
</dbReference>
<dbReference type="EMBL" id="CAADFA010000667">
    <property type="protein sequence ID" value="VFJ72736.1"/>
    <property type="molecule type" value="Genomic_DNA"/>
</dbReference>
<organism evidence="7">
    <name type="scientific">Candidatus Kentrum sp. FM</name>
    <dbReference type="NCBI Taxonomy" id="2126340"/>
    <lineage>
        <taxon>Bacteria</taxon>
        <taxon>Pseudomonadati</taxon>
        <taxon>Pseudomonadota</taxon>
        <taxon>Gammaproteobacteria</taxon>
        <taxon>Candidatus Kentrum</taxon>
    </lineage>
</organism>
<dbReference type="InterPro" id="IPR025110">
    <property type="entry name" value="AMP-bd_C"/>
</dbReference>
<sequence length="472" mass="52575">MKFIDYSSSPTSVLTDGQFECAYRDIPGIFQEIRAMLVNNGVGIQDCLTVECDNSVANALILLYLLEEGHRFLVLPKESSLEGKPFLPGFSRYKIETKAPDKGETGRPVPKRFLSITENEKWIGERDTAGQKLYLRTSGSTGSPKMAVHSHAKLRDSVRNCVKRLRLDSSHRVAIPVPLSHSYGLTTAFLPSVMAGASVDLQRGANILRYLQREKEFDTNTVFMTPVFCETLLKGRKSPRPYKLTVIAGDRVRGNMFERYESLFGCMVQLYGSTEMGAIATAGPDTPTEFRATTVGKPLENVQMRLEQEQSEQAQEGTGELLCRHRYGFDGYVDENGEPLDLAQGYQDGWFRTRDFGRIRPEGYLEVYGRYDHSVNRDGLLVLFSDVEKAIETMEGVDAAAVVTKGESGRGKGLVAYCVLGKGIDLTEKDIRSACFDLLPRNAIPDRIVIVRALPLLGNGKIDRQKLMKDGE</sequence>
<accession>A0A450VN03</accession>
<dbReference type="InterPro" id="IPR045851">
    <property type="entry name" value="AMP-bd_C_sf"/>
</dbReference>
<dbReference type="EMBL" id="CAADEZ010000605">
    <property type="protein sequence ID" value="VFJ71795.1"/>
    <property type="molecule type" value="Genomic_DNA"/>
</dbReference>
<keyword evidence="2" id="KW-0436">Ligase</keyword>
<feature type="domain" description="AMP-binding enzyme C-terminal" evidence="4">
    <location>
        <begin position="387"/>
        <end position="461"/>
    </location>
</feature>
<feature type="domain" description="AMP-dependent synthetase/ligase" evidence="3">
    <location>
        <begin position="137"/>
        <end position="332"/>
    </location>
</feature>
<dbReference type="InterPro" id="IPR000873">
    <property type="entry name" value="AMP-dep_synth/lig_dom"/>
</dbReference>
<evidence type="ECO:0000256" key="2">
    <source>
        <dbReference type="ARBA" id="ARBA00022598"/>
    </source>
</evidence>
<dbReference type="AlphaFoldDB" id="A0A450VN03"/>
<name>A0A450VN03_9GAMM</name>
<dbReference type="Gene3D" id="3.30.300.30">
    <property type="match status" value="1"/>
</dbReference>
<evidence type="ECO:0000313" key="6">
    <source>
        <dbReference type="EMBL" id="VFJ72736.1"/>
    </source>
</evidence>
<dbReference type="SUPFAM" id="SSF56801">
    <property type="entry name" value="Acetyl-CoA synthetase-like"/>
    <property type="match status" value="1"/>
</dbReference>
<dbReference type="Pfam" id="PF00501">
    <property type="entry name" value="AMP-binding"/>
    <property type="match status" value="1"/>
</dbReference>
<proteinExistence type="inferred from homology"/>
<evidence type="ECO:0000313" key="5">
    <source>
        <dbReference type="EMBL" id="VFJ71795.1"/>
    </source>
</evidence>
<evidence type="ECO:0000259" key="4">
    <source>
        <dbReference type="Pfam" id="PF13193"/>
    </source>
</evidence>
<dbReference type="PANTHER" id="PTHR43201">
    <property type="entry name" value="ACYL-COA SYNTHETASE"/>
    <property type="match status" value="1"/>
</dbReference>
<evidence type="ECO:0000259" key="3">
    <source>
        <dbReference type="Pfam" id="PF00501"/>
    </source>
</evidence>